<dbReference type="PANTHER" id="PTHR43725:SF47">
    <property type="entry name" value="UDP-GLUCOSE 4-EPIMERASE"/>
    <property type="match status" value="1"/>
</dbReference>
<gene>
    <name evidence="11" type="primary">galE</name>
    <name evidence="11" type="ORF">EXU30_01800</name>
</gene>
<evidence type="ECO:0000256" key="1">
    <source>
        <dbReference type="ARBA" id="ARBA00000083"/>
    </source>
</evidence>
<dbReference type="Gene3D" id="3.40.50.720">
    <property type="entry name" value="NAD(P)-binding Rossmann-like Domain"/>
    <property type="match status" value="1"/>
</dbReference>
<dbReference type="RefSeq" id="WP_130597543.1">
    <property type="nucleotide sequence ID" value="NZ_CP036200.1"/>
</dbReference>
<dbReference type="SUPFAM" id="SSF51735">
    <property type="entry name" value="NAD(P)-binding Rossmann-fold domains"/>
    <property type="match status" value="1"/>
</dbReference>
<sequence>MKVLVTGGAGYIGSHTALCLLNKGYEVVVYDNLCNSSLESIKRVEKLTSRSIDFVEGDVCDKAALEQVFTQHDISGVIHFAALKAVGESSEIPLDYYQNNVFGSLCLLDVMTKHQVNQFIFSSSATVYGEENKPPYVETLKIGNPSNPYGATKVMIERVVNDLAIANADFKGVMLRYFNPVGAHESGEIGEDPKGIPNNLLPYVAQVAVGKREQLTVFGDDYSTPDGTCLRDYLHVMDLAEGHVAALDWLNNNPGFTGVEAFNLGTGTGTSVFEIVSAFEKASGVSIPYTIAPRRAGDLPEFWADASKANQVLGWRTKRDISDMMIDTWRWQSANPNGFSKA</sequence>
<dbReference type="PRINTS" id="PR01713">
    <property type="entry name" value="NUCEPIMERASE"/>
</dbReference>
<dbReference type="EMBL" id="CP036200">
    <property type="protein sequence ID" value="QBF81569.1"/>
    <property type="molecule type" value="Genomic_DNA"/>
</dbReference>
<dbReference type="Pfam" id="PF16363">
    <property type="entry name" value="GDP_Man_Dehyd"/>
    <property type="match status" value="1"/>
</dbReference>
<keyword evidence="7 9" id="KW-0520">NAD</keyword>
<evidence type="ECO:0000259" key="10">
    <source>
        <dbReference type="Pfam" id="PF16363"/>
    </source>
</evidence>
<evidence type="ECO:0000313" key="12">
    <source>
        <dbReference type="Proteomes" id="UP000291106"/>
    </source>
</evidence>
<evidence type="ECO:0000256" key="8">
    <source>
        <dbReference type="ARBA" id="ARBA00023235"/>
    </source>
</evidence>
<dbReference type="OrthoDB" id="9803010at2"/>
<evidence type="ECO:0000256" key="3">
    <source>
        <dbReference type="ARBA" id="ARBA00004947"/>
    </source>
</evidence>
<name>A0A411PDD4_9GAMM</name>
<evidence type="ECO:0000256" key="9">
    <source>
        <dbReference type="RuleBase" id="RU366046"/>
    </source>
</evidence>
<proteinExistence type="inferred from homology"/>
<dbReference type="UniPathway" id="UPA00214"/>
<dbReference type="AlphaFoldDB" id="A0A411PDD4"/>
<dbReference type="GO" id="GO:0006012">
    <property type="term" value="P:galactose metabolic process"/>
    <property type="evidence" value="ECO:0007669"/>
    <property type="project" value="UniProtKB-UniPathway"/>
</dbReference>
<dbReference type="KEGG" id="smai:EXU30_01800"/>
<evidence type="ECO:0000256" key="5">
    <source>
        <dbReference type="ARBA" id="ARBA00013189"/>
    </source>
</evidence>
<comment type="cofactor">
    <cofactor evidence="2 9">
        <name>NAD(+)</name>
        <dbReference type="ChEBI" id="CHEBI:57540"/>
    </cofactor>
</comment>
<comment type="subunit">
    <text evidence="9">Homodimer.</text>
</comment>
<dbReference type="InterPro" id="IPR005886">
    <property type="entry name" value="UDP_G4E"/>
</dbReference>
<evidence type="ECO:0000313" key="11">
    <source>
        <dbReference type="EMBL" id="QBF81569.1"/>
    </source>
</evidence>
<comment type="pathway">
    <text evidence="3 9">Carbohydrate metabolism; galactose metabolism.</text>
</comment>
<keyword evidence="9" id="KW-0119">Carbohydrate metabolism</keyword>
<evidence type="ECO:0000256" key="6">
    <source>
        <dbReference type="ARBA" id="ARBA00018569"/>
    </source>
</evidence>
<dbReference type="InterPro" id="IPR036291">
    <property type="entry name" value="NAD(P)-bd_dom_sf"/>
</dbReference>
<dbReference type="GO" id="GO:0003978">
    <property type="term" value="F:UDP-glucose 4-epimerase activity"/>
    <property type="evidence" value="ECO:0007669"/>
    <property type="project" value="UniProtKB-UniRule"/>
</dbReference>
<accession>A0A411PDD4</accession>
<comment type="catalytic activity">
    <reaction evidence="1 9">
        <text>UDP-alpha-D-glucose = UDP-alpha-D-galactose</text>
        <dbReference type="Rhea" id="RHEA:22168"/>
        <dbReference type="ChEBI" id="CHEBI:58885"/>
        <dbReference type="ChEBI" id="CHEBI:66914"/>
        <dbReference type="EC" id="5.1.3.2"/>
    </reaction>
</comment>
<dbReference type="GO" id="GO:0005829">
    <property type="term" value="C:cytosol"/>
    <property type="evidence" value="ECO:0007669"/>
    <property type="project" value="TreeGrafter"/>
</dbReference>
<dbReference type="NCBIfam" id="TIGR01179">
    <property type="entry name" value="galE"/>
    <property type="match status" value="1"/>
</dbReference>
<dbReference type="Gene3D" id="3.90.25.10">
    <property type="entry name" value="UDP-galactose 4-epimerase, domain 1"/>
    <property type="match status" value="1"/>
</dbReference>
<keyword evidence="8 9" id="KW-0413">Isomerase</keyword>
<protein>
    <recommendedName>
        <fullName evidence="6 9">UDP-glucose 4-epimerase</fullName>
        <ecNumber evidence="5 9">5.1.3.2</ecNumber>
    </recommendedName>
</protein>
<reference evidence="11 12" key="1">
    <citation type="submission" date="2019-02" db="EMBL/GenBank/DDBJ databases">
        <title>Shewanella sp. D4-2 isolated from Dokdo Island.</title>
        <authorList>
            <person name="Baek K."/>
        </authorList>
    </citation>
    <scope>NUCLEOTIDE SEQUENCE [LARGE SCALE GENOMIC DNA]</scope>
    <source>
        <strain evidence="11 12">D4-2</strain>
    </source>
</reference>
<dbReference type="Proteomes" id="UP000291106">
    <property type="component" value="Chromosome"/>
</dbReference>
<keyword evidence="12" id="KW-1185">Reference proteome</keyword>
<dbReference type="PANTHER" id="PTHR43725">
    <property type="entry name" value="UDP-GLUCOSE 4-EPIMERASE"/>
    <property type="match status" value="1"/>
</dbReference>
<dbReference type="InterPro" id="IPR016040">
    <property type="entry name" value="NAD(P)-bd_dom"/>
</dbReference>
<dbReference type="EC" id="5.1.3.2" evidence="5 9"/>
<evidence type="ECO:0000256" key="4">
    <source>
        <dbReference type="ARBA" id="ARBA00007637"/>
    </source>
</evidence>
<evidence type="ECO:0000256" key="7">
    <source>
        <dbReference type="ARBA" id="ARBA00023027"/>
    </source>
</evidence>
<comment type="similarity">
    <text evidence="4 9">Belongs to the NAD(P)-dependent epimerase/dehydratase family.</text>
</comment>
<dbReference type="CDD" id="cd05247">
    <property type="entry name" value="UDP_G4E_1_SDR_e"/>
    <property type="match status" value="1"/>
</dbReference>
<dbReference type="NCBIfam" id="NF007956">
    <property type="entry name" value="PRK10675.1"/>
    <property type="match status" value="1"/>
</dbReference>
<feature type="domain" description="NAD(P)-binding" evidence="10">
    <location>
        <begin position="4"/>
        <end position="325"/>
    </location>
</feature>
<evidence type="ECO:0000256" key="2">
    <source>
        <dbReference type="ARBA" id="ARBA00001911"/>
    </source>
</evidence>
<organism evidence="11 12">
    <name type="scientific">Shewanella maritima</name>
    <dbReference type="NCBI Taxonomy" id="2520507"/>
    <lineage>
        <taxon>Bacteria</taxon>
        <taxon>Pseudomonadati</taxon>
        <taxon>Pseudomonadota</taxon>
        <taxon>Gammaproteobacteria</taxon>
        <taxon>Alteromonadales</taxon>
        <taxon>Shewanellaceae</taxon>
        <taxon>Shewanella</taxon>
    </lineage>
</organism>